<reference evidence="1" key="1">
    <citation type="journal article" date="2019" name="bioRxiv">
        <title>The Genome of the Zebra Mussel, Dreissena polymorpha: A Resource for Invasive Species Research.</title>
        <authorList>
            <person name="McCartney M.A."/>
            <person name="Auch B."/>
            <person name="Kono T."/>
            <person name="Mallez S."/>
            <person name="Zhang Y."/>
            <person name="Obille A."/>
            <person name="Becker A."/>
            <person name="Abrahante J.E."/>
            <person name="Garbe J."/>
            <person name="Badalamenti J.P."/>
            <person name="Herman A."/>
            <person name="Mangelson H."/>
            <person name="Liachko I."/>
            <person name="Sullivan S."/>
            <person name="Sone E.D."/>
            <person name="Koren S."/>
            <person name="Silverstein K.A.T."/>
            <person name="Beckman K.B."/>
            <person name="Gohl D.M."/>
        </authorList>
    </citation>
    <scope>NUCLEOTIDE SEQUENCE</scope>
    <source>
        <strain evidence="1">Duluth1</strain>
        <tissue evidence="1">Whole animal</tissue>
    </source>
</reference>
<comment type="caution">
    <text evidence="1">The sequence shown here is derived from an EMBL/GenBank/DDBJ whole genome shotgun (WGS) entry which is preliminary data.</text>
</comment>
<name>A0A9D4N132_DREPO</name>
<sequence>MSNNVQQSTKDAMYVLTRYILRRQYIEADVQQLEVVDSFALVLGQAVAMIVVKLTFDVVHHAEGDELSDMFEHKSSTHDVYTGKTMAMKRDTKSGR</sequence>
<accession>A0A9D4N132</accession>
<proteinExistence type="predicted"/>
<protein>
    <submittedName>
        <fullName evidence="1">Uncharacterized protein</fullName>
    </submittedName>
</protein>
<gene>
    <name evidence="1" type="ORF">DPMN_009377</name>
</gene>
<evidence type="ECO:0000313" key="1">
    <source>
        <dbReference type="EMBL" id="KAH3885384.1"/>
    </source>
</evidence>
<dbReference type="Proteomes" id="UP000828390">
    <property type="component" value="Unassembled WGS sequence"/>
</dbReference>
<reference evidence="1" key="2">
    <citation type="submission" date="2020-11" db="EMBL/GenBank/DDBJ databases">
        <authorList>
            <person name="McCartney M.A."/>
            <person name="Auch B."/>
            <person name="Kono T."/>
            <person name="Mallez S."/>
            <person name="Becker A."/>
            <person name="Gohl D.M."/>
            <person name="Silverstein K.A.T."/>
            <person name="Koren S."/>
            <person name="Bechman K.B."/>
            <person name="Herman A."/>
            <person name="Abrahante J.E."/>
            <person name="Garbe J."/>
        </authorList>
    </citation>
    <scope>NUCLEOTIDE SEQUENCE</scope>
    <source>
        <strain evidence="1">Duluth1</strain>
        <tissue evidence="1">Whole animal</tissue>
    </source>
</reference>
<dbReference type="EMBL" id="JAIWYP010000001">
    <property type="protein sequence ID" value="KAH3885384.1"/>
    <property type="molecule type" value="Genomic_DNA"/>
</dbReference>
<organism evidence="1 2">
    <name type="scientific">Dreissena polymorpha</name>
    <name type="common">Zebra mussel</name>
    <name type="synonym">Mytilus polymorpha</name>
    <dbReference type="NCBI Taxonomy" id="45954"/>
    <lineage>
        <taxon>Eukaryota</taxon>
        <taxon>Metazoa</taxon>
        <taxon>Spiralia</taxon>
        <taxon>Lophotrochozoa</taxon>
        <taxon>Mollusca</taxon>
        <taxon>Bivalvia</taxon>
        <taxon>Autobranchia</taxon>
        <taxon>Heteroconchia</taxon>
        <taxon>Euheterodonta</taxon>
        <taxon>Imparidentia</taxon>
        <taxon>Neoheterodontei</taxon>
        <taxon>Myida</taxon>
        <taxon>Dreissenoidea</taxon>
        <taxon>Dreissenidae</taxon>
        <taxon>Dreissena</taxon>
    </lineage>
</organism>
<keyword evidence="2" id="KW-1185">Reference proteome</keyword>
<dbReference type="AlphaFoldDB" id="A0A9D4N132"/>
<evidence type="ECO:0000313" key="2">
    <source>
        <dbReference type="Proteomes" id="UP000828390"/>
    </source>
</evidence>